<dbReference type="CDD" id="cd01144">
    <property type="entry name" value="BtuF"/>
    <property type="match status" value="1"/>
</dbReference>
<dbReference type="GO" id="GO:0071281">
    <property type="term" value="P:cellular response to iron ion"/>
    <property type="evidence" value="ECO:0007669"/>
    <property type="project" value="TreeGrafter"/>
</dbReference>
<dbReference type="Proteomes" id="UP000324974">
    <property type="component" value="Chromosome"/>
</dbReference>
<dbReference type="OrthoDB" id="9787772at2"/>
<dbReference type="Gene3D" id="3.40.50.1980">
    <property type="entry name" value="Nitrogenase molybdenum iron protein domain"/>
    <property type="match status" value="2"/>
</dbReference>
<sequence>MAMKEPTVNALRILALLLLIAPGCGPRTPIAPPVPADGAESSFPQTVTDSLGFTATLPTRPVRIISTAPANTEILFAIGAGDQVIADTTFCTYPPEADKRPKIGGFAPKTISTETILGLAPDLVLTTGGFQQEMTDGLRNLKLPVLSYDAKTLDEVVRNVRQLGVVTGRAPEANALADRLVARAEAVRKRTAAVPVEQRPRVLLLLGVEPLATAGPKSFTGEILELAGGRNLFADADQVYVPISEEEIVRRNPDAVVLWQMGEPIERVNRIAQRPAWKDLTAVRQNRILHIDDDLLSRPGPRLFDGLEQLAEQLHPQGHSPGR</sequence>
<keyword evidence="1" id="KW-0732">Signal</keyword>
<dbReference type="KEGG" id="lrs:PX52LOC_00253"/>
<keyword evidence="4" id="KW-1185">Reference proteome</keyword>
<dbReference type="InterPro" id="IPR002491">
    <property type="entry name" value="ABC_transptr_periplasmic_BD"/>
</dbReference>
<dbReference type="PANTHER" id="PTHR30535:SF34">
    <property type="entry name" value="MOLYBDATE-BINDING PROTEIN MOLA"/>
    <property type="match status" value="1"/>
</dbReference>
<evidence type="ECO:0000259" key="2">
    <source>
        <dbReference type="PROSITE" id="PS50983"/>
    </source>
</evidence>
<proteinExistence type="predicted"/>
<feature type="domain" description="Fe/B12 periplasmic-binding" evidence="2">
    <location>
        <begin position="63"/>
        <end position="318"/>
    </location>
</feature>
<evidence type="ECO:0000256" key="1">
    <source>
        <dbReference type="ARBA" id="ARBA00022729"/>
    </source>
</evidence>
<protein>
    <submittedName>
        <fullName evidence="3">Cobalamin-binding protein</fullName>
    </submittedName>
</protein>
<name>A0A5C1A2P9_9BACT</name>
<dbReference type="Pfam" id="PF01497">
    <property type="entry name" value="Peripla_BP_2"/>
    <property type="match status" value="1"/>
</dbReference>
<evidence type="ECO:0000313" key="3">
    <source>
        <dbReference type="EMBL" id="QEL13399.1"/>
    </source>
</evidence>
<gene>
    <name evidence="3" type="ORF">PX52LOC_00253</name>
</gene>
<dbReference type="NCBIfam" id="NF038402">
    <property type="entry name" value="TroA_like"/>
    <property type="match status" value="1"/>
</dbReference>
<dbReference type="SUPFAM" id="SSF53807">
    <property type="entry name" value="Helical backbone' metal receptor"/>
    <property type="match status" value="1"/>
</dbReference>
<dbReference type="PANTHER" id="PTHR30535">
    <property type="entry name" value="VITAMIN B12-BINDING PROTEIN"/>
    <property type="match status" value="1"/>
</dbReference>
<evidence type="ECO:0000313" key="4">
    <source>
        <dbReference type="Proteomes" id="UP000324974"/>
    </source>
</evidence>
<reference evidence="4" key="1">
    <citation type="submission" date="2019-08" db="EMBL/GenBank/DDBJ databases">
        <title>Limnoglobus roseus gen. nov., sp. nov., a novel freshwater planctomycete with a giant genome from the family Gemmataceae.</title>
        <authorList>
            <person name="Kulichevskaya I.S."/>
            <person name="Naumoff D.G."/>
            <person name="Miroshnikov K."/>
            <person name="Ivanova A."/>
            <person name="Philippov D.A."/>
            <person name="Hakobyan A."/>
            <person name="Rijpstra I.C."/>
            <person name="Sinninghe Damste J.S."/>
            <person name="Liesack W."/>
            <person name="Dedysh S.N."/>
        </authorList>
    </citation>
    <scope>NUCLEOTIDE SEQUENCE [LARGE SCALE GENOMIC DNA]</scope>
    <source>
        <strain evidence="4">PX52</strain>
    </source>
</reference>
<accession>A0A5C1A2P9</accession>
<dbReference type="EMBL" id="CP042425">
    <property type="protein sequence ID" value="QEL13399.1"/>
    <property type="molecule type" value="Genomic_DNA"/>
</dbReference>
<dbReference type="InterPro" id="IPR054828">
    <property type="entry name" value="Vit_B12_bind_prot"/>
</dbReference>
<dbReference type="InterPro" id="IPR050902">
    <property type="entry name" value="ABC_Transporter_SBP"/>
</dbReference>
<dbReference type="AlphaFoldDB" id="A0A5C1A2P9"/>
<dbReference type="PROSITE" id="PS50983">
    <property type="entry name" value="FE_B12_PBP"/>
    <property type="match status" value="1"/>
</dbReference>
<organism evidence="3 4">
    <name type="scientific">Limnoglobus roseus</name>
    <dbReference type="NCBI Taxonomy" id="2598579"/>
    <lineage>
        <taxon>Bacteria</taxon>
        <taxon>Pseudomonadati</taxon>
        <taxon>Planctomycetota</taxon>
        <taxon>Planctomycetia</taxon>
        <taxon>Gemmatales</taxon>
        <taxon>Gemmataceae</taxon>
        <taxon>Limnoglobus</taxon>
    </lineage>
</organism>